<dbReference type="InterPro" id="IPR011761">
    <property type="entry name" value="ATP-grasp"/>
</dbReference>
<dbReference type="SUPFAM" id="SSF56059">
    <property type="entry name" value="Glutathione synthetase ATP-binding domain-like"/>
    <property type="match status" value="1"/>
</dbReference>
<dbReference type="RefSeq" id="WP_087457924.1">
    <property type="nucleotide sequence ID" value="NZ_CP021434.1"/>
</dbReference>
<dbReference type="KEGG" id="tum:CBW65_17535"/>
<keyword evidence="1" id="KW-0067">ATP-binding</keyword>
<feature type="domain" description="ATP-grasp" evidence="2">
    <location>
        <begin position="203"/>
        <end position="440"/>
    </location>
</feature>
<accession>A0A1Y0ISX4</accession>
<dbReference type="EMBL" id="CP021434">
    <property type="protein sequence ID" value="ARU62565.1"/>
    <property type="molecule type" value="Genomic_DNA"/>
</dbReference>
<dbReference type="InterPro" id="IPR026838">
    <property type="entry name" value="YheC/D"/>
</dbReference>
<evidence type="ECO:0000256" key="1">
    <source>
        <dbReference type="PROSITE-ProRule" id="PRU00409"/>
    </source>
</evidence>
<dbReference type="AlphaFoldDB" id="A0A1Y0ISX4"/>
<reference evidence="4" key="1">
    <citation type="submission" date="2017-05" db="EMBL/GenBank/DDBJ databases">
        <authorList>
            <person name="Sung H."/>
        </authorList>
    </citation>
    <scope>NUCLEOTIDE SEQUENCE [LARGE SCALE GENOMIC DNA]</scope>
    <source>
        <strain evidence="4">AR23208</strain>
    </source>
</reference>
<dbReference type="OrthoDB" id="2371125at2"/>
<evidence type="ECO:0000313" key="4">
    <source>
        <dbReference type="Proteomes" id="UP000195437"/>
    </source>
</evidence>
<evidence type="ECO:0000259" key="2">
    <source>
        <dbReference type="PROSITE" id="PS50975"/>
    </source>
</evidence>
<protein>
    <recommendedName>
        <fullName evidence="2">ATP-grasp domain-containing protein</fullName>
    </recommendedName>
</protein>
<evidence type="ECO:0000313" key="3">
    <source>
        <dbReference type="EMBL" id="ARU62565.1"/>
    </source>
</evidence>
<sequence length="444" mass="49939">MNRKDIIHIGVRADGGKSPWYLSISETARREVQLPYHRSLRVRMSKNSPPMILPVEPSWRQARSAGDILVPVRVQKTRHGIVLGPIIGILTVKRSSIGGFRGNKANFKDIIKAGKRLGLTVVVFTPEGLRSRERMECYVYTGKGATPWKRAVLPLPNVVYNRVPDREAESLPEVVRVKKWLAEQQIPLFNKRFFDKAEIHDWLRGAQETSRYLPYTEVLRQEGQIGRMLRRHKLLYVKPVDGKAGDGIIQIRAEGKGYVVTSQNKGKRTHTRVASRQDAAALAYKAVKNRPYLIQQGIYLATFGGRQFDLRLLLQKDRHGHWRVTGMGARIADSDGITTHVPNGGRIEKAGVALQAAFGKTRAEQLEEKVKAMALTLAAAIEQQSKGDGYIGEMSMDIGVTVDGALYFFEANAKPMKFDEPYIRAKSLIRLLQYCEFLAEHSVS</sequence>
<name>A0A1Y0ISX4_9BACL</name>
<gene>
    <name evidence="3" type="ORF">CBW65_17535</name>
</gene>
<keyword evidence="1" id="KW-0547">Nucleotide-binding</keyword>
<dbReference type="Proteomes" id="UP000195437">
    <property type="component" value="Chromosome"/>
</dbReference>
<dbReference type="PROSITE" id="PS50975">
    <property type="entry name" value="ATP_GRASP"/>
    <property type="match status" value="1"/>
</dbReference>
<dbReference type="Pfam" id="PF14398">
    <property type="entry name" value="ATPgrasp_YheCD"/>
    <property type="match status" value="1"/>
</dbReference>
<organism evidence="3 4">
    <name type="scientific">Tumebacillus avium</name>
    <dbReference type="NCBI Taxonomy" id="1903704"/>
    <lineage>
        <taxon>Bacteria</taxon>
        <taxon>Bacillati</taxon>
        <taxon>Bacillota</taxon>
        <taxon>Bacilli</taxon>
        <taxon>Bacillales</taxon>
        <taxon>Alicyclobacillaceae</taxon>
        <taxon>Tumebacillus</taxon>
    </lineage>
</organism>
<keyword evidence="4" id="KW-1185">Reference proteome</keyword>
<proteinExistence type="predicted"/>
<dbReference type="GO" id="GO:0005524">
    <property type="term" value="F:ATP binding"/>
    <property type="evidence" value="ECO:0007669"/>
    <property type="project" value="UniProtKB-UniRule"/>
</dbReference>
<dbReference type="GO" id="GO:0046872">
    <property type="term" value="F:metal ion binding"/>
    <property type="evidence" value="ECO:0007669"/>
    <property type="project" value="InterPro"/>
</dbReference>